<reference evidence="2" key="1">
    <citation type="submission" date="2018-02" db="EMBL/GenBank/DDBJ databases">
        <authorList>
            <person name="Hausmann B."/>
        </authorList>
    </citation>
    <scope>NUCLEOTIDE SEQUENCE [LARGE SCALE GENOMIC DNA]</scope>
    <source>
        <strain evidence="2">Peat soil MAG SbF1</strain>
    </source>
</reference>
<proteinExistence type="predicted"/>
<dbReference type="Proteomes" id="UP000238916">
    <property type="component" value="Unassembled WGS sequence"/>
</dbReference>
<evidence type="ECO:0000313" key="2">
    <source>
        <dbReference type="Proteomes" id="UP000238916"/>
    </source>
</evidence>
<dbReference type="OrthoDB" id="4351134at2"/>
<gene>
    <name evidence="1" type="ORF">SBF1_3450006</name>
</gene>
<protein>
    <submittedName>
        <fullName evidence="1">Uncharacterized protein</fullName>
    </submittedName>
</protein>
<evidence type="ECO:0000313" key="1">
    <source>
        <dbReference type="EMBL" id="SPF46134.1"/>
    </source>
</evidence>
<organism evidence="1 2">
    <name type="scientific">Candidatus Desulfosporosinus infrequens</name>
    <dbReference type="NCBI Taxonomy" id="2043169"/>
    <lineage>
        <taxon>Bacteria</taxon>
        <taxon>Bacillati</taxon>
        <taxon>Bacillota</taxon>
        <taxon>Clostridia</taxon>
        <taxon>Eubacteriales</taxon>
        <taxon>Desulfitobacteriaceae</taxon>
        <taxon>Desulfosporosinus</taxon>
    </lineage>
</organism>
<dbReference type="AlphaFoldDB" id="A0A2U3L2I4"/>
<accession>A0A2U3L2I4</accession>
<name>A0A2U3L2I4_9FIRM</name>
<dbReference type="EMBL" id="OMOF01000274">
    <property type="protein sequence ID" value="SPF46134.1"/>
    <property type="molecule type" value="Genomic_DNA"/>
</dbReference>
<sequence length="69" mass="7642">MNIHAGCLPVIITIFNRVRTALDLAADADLSGRIEVWDIQQFLFTNVNEHSLFDGTARNVKLAETIGKS</sequence>